<feature type="region of interest" description="Disordered" evidence="1">
    <location>
        <begin position="159"/>
        <end position="184"/>
    </location>
</feature>
<evidence type="ECO:0000313" key="3">
    <source>
        <dbReference type="EMBL" id="OGY23208.1"/>
    </source>
</evidence>
<accession>A0A1G1W6C3</accession>
<proteinExistence type="predicted"/>
<dbReference type="CDD" id="cd08547">
    <property type="entry name" value="Type_II_cohesin"/>
    <property type="match status" value="1"/>
</dbReference>
<name>A0A1G1W6C3_9BACT</name>
<gene>
    <name evidence="3" type="ORF">A2172_02405</name>
</gene>
<dbReference type="EMBL" id="MHCP01000028">
    <property type="protein sequence ID" value="OGY23208.1"/>
    <property type="molecule type" value="Genomic_DNA"/>
</dbReference>
<dbReference type="InterPro" id="IPR003961">
    <property type="entry name" value="FN3_dom"/>
</dbReference>
<comment type="caution">
    <text evidence="3">The sequence shown here is derived from an EMBL/GenBank/DDBJ whole genome shotgun (WGS) entry which is preliminary data.</text>
</comment>
<organism evidence="3 4">
    <name type="scientific">Candidatus Woykebacteria bacterium RBG_13_40_15</name>
    <dbReference type="NCBI Taxonomy" id="1802593"/>
    <lineage>
        <taxon>Bacteria</taxon>
        <taxon>Candidatus Woykeibacteriota</taxon>
    </lineage>
</organism>
<dbReference type="AlphaFoldDB" id="A0A1G1W6C3"/>
<dbReference type="Gene3D" id="2.60.40.10">
    <property type="entry name" value="Immunoglobulins"/>
    <property type="match status" value="1"/>
</dbReference>
<evidence type="ECO:0000256" key="2">
    <source>
        <dbReference type="SAM" id="Phobius"/>
    </source>
</evidence>
<keyword evidence="2" id="KW-0812">Transmembrane</keyword>
<dbReference type="InterPro" id="IPR008965">
    <property type="entry name" value="CBM2/CBM3_carb-bd_dom_sf"/>
</dbReference>
<dbReference type="Gene3D" id="2.60.40.680">
    <property type="match status" value="1"/>
</dbReference>
<dbReference type="CDD" id="cd00063">
    <property type="entry name" value="FN3"/>
    <property type="match status" value="1"/>
</dbReference>
<reference evidence="3 4" key="1">
    <citation type="journal article" date="2016" name="Nat. Commun.">
        <title>Thousands of microbial genomes shed light on interconnected biogeochemical processes in an aquifer system.</title>
        <authorList>
            <person name="Anantharaman K."/>
            <person name="Brown C.T."/>
            <person name="Hug L.A."/>
            <person name="Sharon I."/>
            <person name="Castelle C.J."/>
            <person name="Probst A.J."/>
            <person name="Thomas B.C."/>
            <person name="Singh A."/>
            <person name="Wilkins M.J."/>
            <person name="Karaoz U."/>
            <person name="Brodie E.L."/>
            <person name="Williams K.H."/>
            <person name="Hubbard S.S."/>
            <person name="Banfield J.F."/>
        </authorList>
    </citation>
    <scope>NUCLEOTIDE SEQUENCE [LARGE SCALE GENOMIC DNA]</scope>
</reference>
<evidence type="ECO:0000313" key="4">
    <source>
        <dbReference type="Proteomes" id="UP000176631"/>
    </source>
</evidence>
<feature type="transmembrane region" description="Helical" evidence="2">
    <location>
        <begin position="369"/>
        <end position="389"/>
    </location>
</feature>
<dbReference type="GO" id="GO:0046872">
    <property type="term" value="F:metal ion binding"/>
    <property type="evidence" value="ECO:0007669"/>
    <property type="project" value="InterPro"/>
</dbReference>
<dbReference type="GO" id="GO:0003993">
    <property type="term" value="F:acid phosphatase activity"/>
    <property type="evidence" value="ECO:0007669"/>
    <property type="project" value="InterPro"/>
</dbReference>
<dbReference type="STRING" id="1802593.A2172_02405"/>
<keyword evidence="2" id="KW-0472">Membrane</keyword>
<evidence type="ECO:0008006" key="5">
    <source>
        <dbReference type="Google" id="ProtNLM"/>
    </source>
</evidence>
<sequence length="418" mass="43041">MIKQLPKLLIAGLVSIILIFPLAPLSKVFAGGSLYLSPGSATVVQGATFSVSVRVNTGGTPANAVTANLTYPTASLDFLGISSAGSAFEIEAPSSGGGGSITISRGTLSPVVGDKLLATLTFRAKVSSGLATVSFSGGSAIVNDGINIMTGSSGGTYSFTSTTSTPKPVDKTAPVTSTSTPKPVDKTAPVISNIKVSKPGLNSATISWKTNEPANSTVNYGISQNLGLSASNGGLRTSQVINLSGNFLVPGTTYYYKVISADEAGNAATSKILSFKTKGYSIQIKVSDPAGKPLSGIKVKIYPGLEEATTDKEGIVKFEDISLGKHGVNLTSGEETFGAEIDVKASKSRQEYQVTAFAGEVSLQGILRVALPAFVVVAILALIAILVIWEKRKGKLKEAISNTLNPPQNPPESPPDLS</sequence>
<protein>
    <recommendedName>
        <fullName evidence="5">Fibronectin type-III domain-containing protein</fullName>
    </recommendedName>
</protein>
<dbReference type="InterPro" id="IPR013783">
    <property type="entry name" value="Ig-like_fold"/>
</dbReference>
<dbReference type="GO" id="GO:0030246">
    <property type="term" value="F:carbohydrate binding"/>
    <property type="evidence" value="ECO:0007669"/>
    <property type="project" value="InterPro"/>
</dbReference>
<dbReference type="SUPFAM" id="SSF49363">
    <property type="entry name" value="Purple acid phosphatase, N-terminal domain"/>
    <property type="match status" value="1"/>
</dbReference>
<dbReference type="InterPro" id="IPR008963">
    <property type="entry name" value="Purple_acid_Pase-like_N"/>
</dbReference>
<dbReference type="Proteomes" id="UP000176631">
    <property type="component" value="Unassembled WGS sequence"/>
</dbReference>
<evidence type="ECO:0000256" key="1">
    <source>
        <dbReference type="SAM" id="MobiDB-lite"/>
    </source>
</evidence>
<keyword evidence="2" id="KW-1133">Transmembrane helix</keyword>
<dbReference type="SUPFAM" id="SSF49384">
    <property type="entry name" value="Carbohydrate-binding domain"/>
    <property type="match status" value="1"/>
</dbReference>